<reference evidence="3 4" key="1">
    <citation type="submission" date="2020-07" db="EMBL/GenBank/DDBJ databases">
        <title>Novel species isolated from subtropical streams in China.</title>
        <authorList>
            <person name="Lu H."/>
        </authorList>
    </citation>
    <scope>NUCLEOTIDE SEQUENCE [LARGE SCALE GENOMIC DNA]</scope>
    <source>
        <strain evidence="3 4">FT3S</strain>
    </source>
</reference>
<dbReference type="RefSeq" id="WP_182218955.1">
    <property type="nucleotide sequence ID" value="NZ_JACEZS010000012.1"/>
</dbReference>
<feature type="signal peptide" evidence="2">
    <location>
        <begin position="1"/>
        <end position="36"/>
    </location>
</feature>
<gene>
    <name evidence="3" type="ORF">H3H36_15325</name>
</gene>
<evidence type="ECO:0000256" key="2">
    <source>
        <dbReference type="SAM" id="SignalP"/>
    </source>
</evidence>
<accession>A0A7W2EIU1</accession>
<dbReference type="EMBL" id="JACEZS010000012">
    <property type="protein sequence ID" value="MBA5606729.1"/>
    <property type="molecule type" value="Genomic_DNA"/>
</dbReference>
<comment type="caution">
    <text evidence="3">The sequence shown here is derived from an EMBL/GenBank/DDBJ whole genome shotgun (WGS) entry which is preliminary data.</text>
</comment>
<name>A0A7W2EIU1_9BURK</name>
<evidence type="ECO:0000256" key="1">
    <source>
        <dbReference type="SAM" id="MobiDB-lite"/>
    </source>
</evidence>
<feature type="compositionally biased region" description="Low complexity" evidence="1">
    <location>
        <begin position="68"/>
        <end position="77"/>
    </location>
</feature>
<dbReference type="AlphaFoldDB" id="A0A7W2EIU1"/>
<evidence type="ECO:0000313" key="4">
    <source>
        <dbReference type="Proteomes" id="UP000566711"/>
    </source>
</evidence>
<organism evidence="3 4">
    <name type="scientific">Rugamonas fusca</name>
    <dbReference type="NCBI Taxonomy" id="2758568"/>
    <lineage>
        <taxon>Bacteria</taxon>
        <taxon>Pseudomonadati</taxon>
        <taxon>Pseudomonadota</taxon>
        <taxon>Betaproteobacteria</taxon>
        <taxon>Burkholderiales</taxon>
        <taxon>Oxalobacteraceae</taxon>
        <taxon>Telluria group</taxon>
        <taxon>Rugamonas</taxon>
    </lineage>
</organism>
<evidence type="ECO:0000313" key="3">
    <source>
        <dbReference type="EMBL" id="MBA5606729.1"/>
    </source>
</evidence>
<feature type="region of interest" description="Disordered" evidence="1">
    <location>
        <begin position="55"/>
        <end position="104"/>
    </location>
</feature>
<keyword evidence="4" id="KW-1185">Reference proteome</keyword>
<dbReference type="Proteomes" id="UP000566711">
    <property type="component" value="Unassembled WGS sequence"/>
</dbReference>
<keyword evidence="2" id="KW-0732">Signal</keyword>
<feature type="chain" id="PRO_5031512179" evidence="2">
    <location>
        <begin position="37"/>
        <end position="160"/>
    </location>
</feature>
<protein>
    <submittedName>
        <fullName evidence="3">Uncharacterized protein</fullName>
    </submittedName>
</protein>
<sequence>MTSPHPGCPRARTVPPVRRPLLALVLLAALAGPAPAQTLGLGRLFTSNDERLALDMRRGTSPPAQSGAIPGATTPMMAAPPPDAAPPAPPPEPAQLNGVVRRSSGKSTVWINQVPYADSNAQLRPDQSVKLQLSSGRTVVLKPGQRFNPADGTVQEAAGR</sequence>
<feature type="compositionally biased region" description="Pro residues" evidence="1">
    <location>
        <begin position="78"/>
        <end position="93"/>
    </location>
</feature>
<proteinExistence type="predicted"/>